<protein>
    <submittedName>
        <fullName evidence="2">Uncharacterized protein</fullName>
    </submittedName>
</protein>
<proteinExistence type="predicted"/>
<sequence length="90" mass="8988">MRNSMLLLAVLAGLASFALPAAAESDEGSCGAPSSVAPAGPIDLEAIPMQDTTTRKAIKGVGDDECGDNHVLGRAAFGGEDEGDALGDDD</sequence>
<dbReference type="EMBL" id="QGGH01000034">
    <property type="protein sequence ID" value="PWJ84353.1"/>
    <property type="molecule type" value="Genomic_DNA"/>
</dbReference>
<evidence type="ECO:0000313" key="2">
    <source>
        <dbReference type="EMBL" id="PWJ84353.1"/>
    </source>
</evidence>
<organism evidence="2 3">
    <name type="scientific">Rhizobium loti</name>
    <name type="common">Mesorhizobium loti</name>
    <dbReference type="NCBI Taxonomy" id="381"/>
    <lineage>
        <taxon>Bacteria</taxon>
        <taxon>Pseudomonadati</taxon>
        <taxon>Pseudomonadota</taxon>
        <taxon>Alphaproteobacteria</taxon>
        <taxon>Hyphomicrobiales</taxon>
        <taxon>Phyllobacteriaceae</taxon>
        <taxon>Mesorhizobium</taxon>
    </lineage>
</organism>
<comment type="caution">
    <text evidence="2">The sequence shown here is derived from an EMBL/GenBank/DDBJ whole genome shotgun (WGS) entry which is preliminary data.</text>
</comment>
<evidence type="ECO:0000256" key="1">
    <source>
        <dbReference type="SAM" id="SignalP"/>
    </source>
</evidence>
<feature type="signal peptide" evidence="1">
    <location>
        <begin position="1"/>
        <end position="23"/>
    </location>
</feature>
<evidence type="ECO:0000313" key="3">
    <source>
        <dbReference type="Proteomes" id="UP000245631"/>
    </source>
</evidence>
<keyword evidence="1" id="KW-0732">Signal</keyword>
<name>A0A8E2W835_RHILI</name>
<reference evidence="2 3" key="1">
    <citation type="submission" date="2018-05" db="EMBL/GenBank/DDBJ databases">
        <title>Genomic Encyclopedia of Type Strains, Phase IV (KMG-IV): sequencing the most valuable type-strain genomes for metagenomic binning, comparative biology and taxonomic classification.</title>
        <authorList>
            <person name="Goeker M."/>
        </authorList>
    </citation>
    <scope>NUCLEOTIDE SEQUENCE [LARGE SCALE GENOMIC DNA]</scope>
    <source>
        <strain evidence="2 3">DSM 2626</strain>
    </source>
</reference>
<accession>A0A8E2W835</accession>
<feature type="chain" id="PRO_5034741605" evidence="1">
    <location>
        <begin position="24"/>
        <end position="90"/>
    </location>
</feature>
<dbReference type="Proteomes" id="UP000245631">
    <property type="component" value="Unassembled WGS sequence"/>
</dbReference>
<gene>
    <name evidence="2" type="ORF">C8D77_1344</name>
</gene>
<dbReference type="AlphaFoldDB" id="A0A8E2W835"/>